<keyword evidence="3" id="KW-1185">Reference proteome</keyword>
<organism evidence="2 3">
    <name type="scientific">Ascobolus immersus RN42</name>
    <dbReference type="NCBI Taxonomy" id="1160509"/>
    <lineage>
        <taxon>Eukaryota</taxon>
        <taxon>Fungi</taxon>
        <taxon>Dikarya</taxon>
        <taxon>Ascomycota</taxon>
        <taxon>Pezizomycotina</taxon>
        <taxon>Pezizomycetes</taxon>
        <taxon>Pezizales</taxon>
        <taxon>Ascobolaceae</taxon>
        <taxon>Ascobolus</taxon>
    </lineage>
</organism>
<dbReference type="Proteomes" id="UP000275078">
    <property type="component" value="Unassembled WGS sequence"/>
</dbReference>
<dbReference type="AlphaFoldDB" id="A0A3N4I128"/>
<evidence type="ECO:0000256" key="1">
    <source>
        <dbReference type="SAM" id="MobiDB-lite"/>
    </source>
</evidence>
<proteinExistence type="predicted"/>
<feature type="region of interest" description="Disordered" evidence="1">
    <location>
        <begin position="277"/>
        <end position="297"/>
    </location>
</feature>
<dbReference type="EMBL" id="ML119696">
    <property type="protein sequence ID" value="RPA79699.1"/>
    <property type="molecule type" value="Genomic_DNA"/>
</dbReference>
<sequence length="307" mass="33554">MPKTHDHSQMSQHTSIGELHLSTMSADEITNSITEASKLVTFWADKHPKVPNLHVYLESTTSIPPLGKGRIAQYILSAPPLAEVDQLARLVRLERFLRKYLINALRSPQLAFTPDPKLDIQALLTGDMRFAGAHEGVNRVGTFETKLLIRDGYRDMITRAISYDVLVAFGKELRCEEGYVRAGVPLEDVTMAEPAMTRGCHIILGHWADFTGKQDETYEVVAFSSIAGATVDKLTKVNGVSAVTFAYAPGTRVEDRVSREVLAVHFAAAEIFSRIGGAKGGGPEEEEEDEGNGTGDEAVVRLVAFAS</sequence>
<protein>
    <submittedName>
        <fullName evidence="2">Uncharacterized protein</fullName>
    </submittedName>
</protein>
<accession>A0A3N4I128</accession>
<gene>
    <name evidence="2" type="ORF">BJ508DRAFT_377562</name>
</gene>
<dbReference type="OrthoDB" id="2104739at2759"/>
<reference evidence="2 3" key="1">
    <citation type="journal article" date="2018" name="Nat. Ecol. Evol.">
        <title>Pezizomycetes genomes reveal the molecular basis of ectomycorrhizal truffle lifestyle.</title>
        <authorList>
            <person name="Murat C."/>
            <person name="Payen T."/>
            <person name="Noel B."/>
            <person name="Kuo A."/>
            <person name="Morin E."/>
            <person name="Chen J."/>
            <person name="Kohler A."/>
            <person name="Krizsan K."/>
            <person name="Balestrini R."/>
            <person name="Da Silva C."/>
            <person name="Montanini B."/>
            <person name="Hainaut M."/>
            <person name="Levati E."/>
            <person name="Barry K.W."/>
            <person name="Belfiori B."/>
            <person name="Cichocki N."/>
            <person name="Clum A."/>
            <person name="Dockter R.B."/>
            <person name="Fauchery L."/>
            <person name="Guy J."/>
            <person name="Iotti M."/>
            <person name="Le Tacon F."/>
            <person name="Lindquist E.A."/>
            <person name="Lipzen A."/>
            <person name="Malagnac F."/>
            <person name="Mello A."/>
            <person name="Molinier V."/>
            <person name="Miyauchi S."/>
            <person name="Poulain J."/>
            <person name="Riccioni C."/>
            <person name="Rubini A."/>
            <person name="Sitrit Y."/>
            <person name="Splivallo R."/>
            <person name="Traeger S."/>
            <person name="Wang M."/>
            <person name="Zifcakova L."/>
            <person name="Wipf D."/>
            <person name="Zambonelli A."/>
            <person name="Paolocci F."/>
            <person name="Nowrousian M."/>
            <person name="Ottonello S."/>
            <person name="Baldrian P."/>
            <person name="Spatafora J.W."/>
            <person name="Henrissat B."/>
            <person name="Nagy L.G."/>
            <person name="Aury J.M."/>
            <person name="Wincker P."/>
            <person name="Grigoriev I.V."/>
            <person name="Bonfante P."/>
            <person name="Martin F.M."/>
        </authorList>
    </citation>
    <scope>NUCLEOTIDE SEQUENCE [LARGE SCALE GENOMIC DNA]</scope>
    <source>
        <strain evidence="2 3">RN42</strain>
    </source>
</reference>
<name>A0A3N4I128_ASCIM</name>
<evidence type="ECO:0000313" key="2">
    <source>
        <dbReference type="EMBL" id="RPA79699.1"/>
    </source>
</evidence>
<evidence type="ECO:0000313" key="3">
    <source>
        <dbReference type="Proteomes" id="UP000275078"/>
    </source>
</evidence>